<dbReference type="PANTHER" id="PTHR46696:SF3">
    <property type="entry name" value="PULCHERRIMINIC ACID SYNTHASE"/>
    <property type="match status" value="1"/>
</dbReference>
<feature type="compositionally biased region" description="Low complexity" evidence="2">
    <location>
        <begin position="10"/>
        <end position="26"/>
    </location>
</feature>
<dbReference type="EMBL" id="BMMM01000009">
    <property type="protein sequence ID" value="GGN73528.1"/>
    <property type="molecule type" value="Genomic_DNA"/>
</dbReference>
<dbReference type="GO" id="GO:0005506">
    <property type="term" value="F:iron ion binding"/>
    <property type="evidence" value="ECO:0007669"/>
    <property type="project" value="InterPro"/>
</dbReference>
<dbReference type="GO" id="GO:0004497">
    <property type="term" value="F:monooxygenase activity"/>
    <property type="evidence" value="ECO:0007669"/>
    <property type="project" value="InterPro"/>
</dbReference>
<dbReference type="InterPro" id="IPR036396">
    <property type="entry name" value="Cyt_P450_sf"/>
</dbReference>
<gene>
    <name evidence="3" type="ORF">GCM10011579_051680</name>
</gene>
<dbReference type="PANTHER" id="PTHR46696">
    <property type="entry name" value="P450, PUTATIVE (EUROFUNG)-RELATED"/>
    <property type="match status" value="1"/>
</dbReference>
<comment type="similarity">
    <text evidence="1">Belongs to the cytochrome P450 family.</text>
</comment>
<name>A0A917Y803_9ACTN</name>
<dbReference type="InterPro" id="IPR001128">
    <property type="entry name" value="Cyt_P450"/>
</dbReference>
<feature type="compositionally biased region" description="Low complexity" evidence="2">
    <location>
        <begin position="44"/>
        <end position="59"/>
    </location>
</feature>
<feature type="region of interest" description="Disordered" evidence="2">
    <location>
        <begin position="1"/>
        <end position="81"/>
    </location>
</feature>
<dbReference type="RefSeq" id="WP_308429339.1">
    <property type="nucleotide sequence ID" value="NZ_BMMM01000009.1"/>
</dbReference>
<dbReference type="PRINTS" id="PR00359">
    <property type="entry name" value="BP450"/>
</dbReference>
<accession>A0A917Y803</accession>
<proteinExistence type="inferred from homology"/>
<evidence type="ECO:0000256" key="2">
    <source>
        <dbReference type="SAM" id="MobiDB-lite"/>
    </source>
</evidence>
<dbReference type="Gene3D" id="1.10.630.10">
    <property type="entry name" value="Cytochrome P450"/>
    <property type="match status" value="1"/>
</dbReference>
<dbReference type="Proteomes" id="UP000600365">
    <property type="component" value="Unassembled WGS sequence"/>
</dbReference>
<sequence>MLCPHGLPGEGAPAPTSTGAPPARLLPEPPEVGVGNPFAPPGPSAARTPSAPSSRAEPVSPRPESRSAPPSLLAPGTERDPYPLYRTLRERHPLVYDEPFGAWLVSRYADVRAALADPRLVAPSPGRTLADLEDGTHSVHRALVSPAFRGAALAALTAGVERTAYVLARRLAARQEADLVAEFCHWLPTAAAVAALGLPYEDTARVHAWCRTGLDHLGGHHPELDAFLRPYIARRRAQPGADLLSALCTARADGHPLPDEAVSGLAGTLLGAGGEATAHALASFLANLLDHPGQLGMIRARPALTAGAWAESLRRDPPLHVVSRRAVEPVGVIPEGATVACLLGAAGRDPARFADPDRYDAFRADPGELAYGSGRHFCPGALLARLTAEHGLHALLTALPDLRWAPGFRPAPEGLISRSPRTLLVRPR</sequence>
<evidence type="ECO:0000256" key="1">
    <source>
        <dbReference type="ARBA" id="ARBA00010617"/>
    </source>
</evidence>
<dbReference type="InterPro" id="IPR002397">
    <property type="entry name" value="Cyt_P450_B"/>
</dbReference>
<keyword evidence="4" id="KW-1185">Reference proteome</keyword>
<evidence type="ECO:0000313" key="4">
    <source>
        <dbReference type="Proteomes" id="UP000600365"/>
    </source>
</evidence>
<protein>
    <submittedName>
        <fullName evidence="3">Cytochrome P450</fullName>
    </submittedName>
</protein>
<reference evidence="3 4" key="1">
    <citation type="journal article" date="2014" name="Int. J. Syst. Evol. Microbiol.">
        <title>Complete genome sequence of Corynebacterium casei LMG S-19264T (=DSM 44701T), isolated from a smear-ripened cheese.</title>
        <authorList>
            <consortium name="US DOE Joint Genome Institute (JGI-PGF)"/>
            <person name="Walter F."/>
            <person name="Albersmeier A."/>
            <person name="Kalinowski J."/>
            <person name="Ruckert C."/>
        </authorList>
    </citation>
    <scope>NUCLEOTIDE SEQUENCE [LARGE SCALE GENOMIC DNA]</scope>
    <source>
        <strain evidence="3 4">CGMCC 4.7111</strain>
    </source>
</reference>
<dbReference type="GO" id="GO:0016705">
    <property type="term" value="F:oxidoreductase activity, acting on paired donors, with incorporation or reduction of molecular oxygen"/>
    <property type="evidence" value="ECO:0007669"/>
    <property type="project" value="InterPro"/>
</dbReference>
<dbReference type="GO" id="GO:0020037">
    <property type="term" value="F:heme binding"/>
    <property type="evidence" value="ECO:0007669"/>
    <property type="project" value="InterPro"/>
</dbReference>
<organism evidence="3 4">
    <name type="scientific">Streptomyces albiflavescens</name>
    <dbReference type="NCBI Taxonomy" id="1623582"/>
    <lineage>
        <taxon>Bacteria</taxon>
        <taxon>Bacillati</taxon>
        <taxon>Actinomycetota</taxon>
        <taxon>Actinomycetes</taxon>
        <taxon>Kitasatosporales</taxon>
        <taxon>Streptomycetaceae</taxon>
        <taxon>Streptomyces</taxon>
    </lineage>
</organism>
<dbReference type="AlphaFoldDB" id="A0A917Y803"/>
<comment type="caution">
    <text evidence="3">The sequence shown here is derived from an EMBL/GenBank/DDBJ whole genome shotgun (WGS) entry which is preliminary data.</text>
</comment>
<evidence type="ECO:0000313" key="3">
    <source>
        <dbReference type="EMBL" id="GGN73528.1"/>
    </source>
</evidence>
<dbReference type="SUPFAM" id="SSF48264">
    <property type="entry name" value="Cytochrome P450"/>
    <property type="match status" value="1"/>
</dbReference>
<dbReference type="Pfam" id="PF00067">
    <property type="entry name" value="p450"/>
    <property type="match status" value="1"/>
</dbReference>